<sequence>MDKMKRIRQIRQTDRQLSGLKQRIRHRKSKLTKKTHLNIYKGAEATAYRDGFEAGFAKGFEDGHHLIYSNQV</sequence>
<reference evidence="1 2" key="1">
    <citation type="submission" date="2020-05" db="EMBL/GenBank/DDBJ databases">
        <title>Whole genome sequencing and identification of novel metabolites from Paenibacillus alvei strain JR949.</title>
        <authorList>
            <person name="Rajendhran J."/>
            <person name="Sree Pranav P."/>
            <person name="Mahalakshmi B."/>
            <person name="Karthikeyan R."/>
        </authorList>
    </citation>
    <scope>NUCLEOTIDE SEQUENCE [LARGE SCALE GENOMIC DNA]</scope>
    <source>
        <strain evidence="1 2">JR949</strain>
    </source>
</reference>
<evidence type="ECO:0000313" key="1">
    <source>
        <dbReference type="EMBL" id="NOJ72142.1"/>
    </source>
</evidence>
<accession>A0AAP7DIY6</accession>
<name>A0AAP7DIY6_PAEAL</name>
<comment type="caution">
    <text evidence="1">The sequence shown here is derived from an EMBL/GenBank/DDBJ whole genome shotgun (WGS) entry which is preliminary data.</text>
</comment>
<dbReference type="Proteomes" id="UP000552038">
    <property type="component" value="Unassembled WGS sequence"/>
</dbReference>
<proteinExistence type="predicted"/>
<dbReference type="AlphaFoldDB" id="A0AAP7DIY6"/>
<gene>
    <name evidence="1" type="ORF">HMI46_16450</name>
</gene>
<protein>
    <submittedName>
        <fullName evidence="1">Uncharacterized protein</fullName>
    </submittedName>
</protein>
<evidence type="ECO:0000313" key="2">
    <source>
        <dbReference type="Proteomes" id="UP000552038"/>
    </source>
</evidence>
<dbReference type="EMBL" id="JABFOR010000021">
    <property type="protein sequence ID" value="NOJ72142.1"/>
    <property type="molecule type" value="Genomic_DNA"/>
</dbReference>
<dbReference type="RefSeq" id="WP_163978720.1">
    <property type="nucleotide sequence ID" value="NZ_JABFOR010000021.1"/>
</dbReference>
<organism evidence="1 2">
    <name type="scientific">Paenibacillus alvei</name>
    <name type="common">Bacillus alvei</name>
    <dbReference type="NCBI Taxonomy" id="44250"/>
    <lineage>
        <taxon>Bacteria</taxon>
        <taxon>Bacillati</taxon>
        <taxon>Bacillota</taxon>
        <taxon>Bacilli</taxon>
        <taxon>Bacillales</taxon>
        <taxon>Paenibacillaceae</taxon>
        <taxon>Paenibacillus</taxon>
    </lineage>
</organism>